<protein>
    <recommendedName>
        <fullName evidence="2">WW domain-containing protein</fullName>
    </recommendedName>
</protein>
<evidence type="ECO:0000313" key="3">
    <source>
        <dbReference type="EMBL" id="KAJ7702509.1"/>
    </source>
</evidence>
<feature type="domain" description="WW" evidence="2">
    <location>
        <begin position="23"/>
        <end position="60"/>
    </location>
</feature>
<gene>
    <name evidence="4" type="ORF">B0H16DRAFT_1460094</name>
    <name evidence="3" type="ORF">B0H16DRAFT_1748273</name>
</gene>
<dbReference type="InterPro" id="IPR001202">
    <property type="entry name" value="WW_dom"/>
</dbReference>
<keyword evidence="5" id="KW-1185">Reference proteome</keyword>
<proteinExistence type="predicted"/>
<organism evidence="3 5">
    <name type="scientific">Mycena metata</name>
    <dbReference type="NCBI Taxonomy" id="1033252"/>
    <lineage>
        <taxon>Eukaryota</taxon>
        <taxon>Fungi</taxon>
        <taxon>Dikarya</taxon>
        <taxon>Basidiomycota</taxon>
        <taxon>Agaricomycotina</taxon>
        <taxon>Agaricomycetes</taxon>
        <taxon>Agaricomycetidae</taxon>
        <taxon>Agaricales</taxon>
        <taxon>Marasmiineae</taxon>
        <taxon>Mycenaceae</taxon>
        <taxon>Mycena</taxon>
    </lineage>
</organism>
<evidence type="ECO:0000259" key="2">
    <source>
        <dbReference type="PROSITE" id="PS50020"/>
    </source>
</evidence>
<dbReference type="EMBL" id="JARKIB010000516">
    <property type="protein sequence ID" value="KAJ7702509.1"/>
    <property type="molecule type" value="Genomic_DNA"/>
</dbReference>
<comment type="caution">
    <text evidence="3">The sequence shown here is derived from an EMBL/GenBank/DDBJ whole genome shotgun (WGS) entry which is preliminary data.</text>
</comment>
<name>A0AAD7GMX1_9AGAR</name>
<evidence type="ECO:0000256" key="1">
    <source>
        <dbReference type="SAM" id="MobiDB-lite"/>
    </source>
</evidence>
<accession>A0AAD7GMX1</accession>
<feature type="compositionally biased region" description="Low complexity" evidence="1">
    <location>
        <begin position="68"/>
        <end position="83"/>
    </location>
</feature>
<dbReference type="Proteomes" id="UP001215598">
    <property type="component" value="Unassembled WGS sequence"/>
</dbReference>
<dbReference type="EMBL" id="JARKIB010000060">
    <property type="protein sequence ID" value="KAJ7752113.1"/>
    <property type="molecule type" value="Genomic_DNA"/>
</dbReference>
<reference evidence="3" key="1">
    <citation type="submission" date="2023-03" db="EMBL/GenBank/DDBJ databases">
        <title>Massive genome expansion in bonnet fungi (Mycena s.s.) driven by repeated elements and novel gene families across ecological guilds.</title>
        <authorList>
            <consortium name="Lawrence Berkeley National Laboratory"/>
            <person name="Harder C.B."/>
            <person name="Miyauchi S."/>
            <person name="Viragh M."/>
            <person name="Kuo A."/>
            <person name="Thoen E."/>
            <person name="Andreopoulos B."/>
            <person name="Lu D."/>
            <person name="Skrede I."/>
            <person name="Drula E."/>
            <person name="Henrissat B."/>
            <person name="Morin E."/>
            <person name="Kohler A."/>
            <person name="Barry K."/>
            <person name="LaButti K."/>
            <person name="Morin E."/>
            <person name="Salamov A."/>
            <person name="Lipzen A."/>
            <person name="Mereny Z."/>
            <person name="Hegedus B."/>
            <person name="Baldrian P."/>
            <person name="Stursova M."/>
            <person name="Weitz H."/>
            <person name="Taylor A."/>
            <person name="Grigoriev I.V."/>
            <person name="Nagy L.G."/>
            <person name="Martin F."/>
            <person name="Kauserud H."/>
        </authorList>
    </citation>
    <scope>NUCLEOTIDE SEQUENCE</scope>
    <source>
        <strain evidence="3">CBHHK182m</strain>
    </source>
</reference>
<feature type="region of interest" description="Disordered" evidence="1">
    <location>
        <begin position="50"/>
        <end position="83"/>
    </location>
</feature>
<evidence type="ECO:0000313" key="4">
    <source>
        <dbReference type="EMBL" id="KAJ7752113.1"/>
    </source>
</evidence>
<evidence type="ECO:0000313" key="5">
    <source>
        <dbReference type="Proteomes" id="UP001215598"/>
    </source>
</evidence>
<dbReference type="AlphaFoldDB" id="A0AAD7GMX1"/>
<dbReference type="PROSITE" id="PS50020">
    <property type="entry name" value="WW_DOMAIN_2"/>
    <property type="match status" value="1"/>
</dbReference>
<sequence>MSMFLGSSEVALARELTPPPFGQDLPHGWVSHPDPIKEHYRRVVFFNSPSSSSAWDDPEVPADTATPSGSASAWESGGWGPADVTAVAAGSASGWGWGPADVPPFSTWAGSGGWGDAAAETVAHEQLSVA</sequence>